<dbReference type="InterPro" id="IPR035069">
    <property type="entry name" value="TTHA1013/TTHA0281-like"/>
</dbReference>
<evidence type="ECO:0000259" key="1">
    <source>
        <dbReference type="Pfam" id="PF15919"/>
    </source>
</evidence>
<evidence type="ECO:0000313" key="2">
    <source>
        <dbReference type="EMBL" id="EGK60583.1"/>
    </source>
</evidence>
<dbReference type="Pfam" id="PF15919">
    <property type="entry name" value="HicB_lk_antitox"/>
    <property type="match status" value="1"/>
</dbReference>
<dbReference type="Proteomes" id="UP000004067">
    <property type="component" value="Unassembled WGS sequence"/>
</dbReference>
<dbReference type="RefSeq" id="WP_006305859.1">
    <property type="nucleotide sequence ID" value="NZ_GL892076.1"/>
</dbReference>
<dbReference type="Gene3D" id="3.30.160.250">
    <property type="match status" value="1"/>
</dbReference>
<dbReference type="SUPFAM" id="SSF143100">
    <property type="entry name" value="TTHA1013/TTHA0281-like"/>
    <property type="match status" value="1"/>
</dbReference>
<dbReference type="InterPro" id="IPR031807">
    <property type="entry name" value="HicB-like"/>
</dbReference>
<name>F5RL78_9FIRM</name>
<organism evidence="2 3">
    <name type="scientific">Centipeda periodontii DSM 2778</name>
    <dbReference type="NCBI Taxonomy" id="888060"/>
    <lineage>
        <taxon>Bacteria</taxon>
        <taxon>Bacillati</taxon>
        <taxon>Bacillota</taxon>
        <taxon>Negativicutes</taxon>
        <taxon>Selenomonadales</taxon>
        <taxon>Selenomonadaceae</taxon>
        <taxon>Centipeda</taxon>
    </lineage>
</organism>
<dbReference type="PANTHER" id="PTHR34504:SF2">
    <property type="entry name" value="UPF0150 PROTEIN SSL0259"/>
    <property type="match status" value="1"/>
</dbReference>
<dbReference type="EMBL" id="AFHQ01000029">
    <property type="protein sequence ID" value="EGK60583.1"/>
    <property type="molecule type" value="Genomic_DNA"/>
</dbReference>
<comment type="caution">
    <text evidence="2">The sequence shown here is derived from an EMBL/GenBank/DDBJ whole genome shotgun (WGS) entry which is preliminary data.</text>
</comment>
<reference evidence="2 3" key="1">
    <citation type="submission" date="2011-04" db="EMBL/GenBank/DDBJ databases">
        <authorList>
            <person name="Muzny D."/>
            <person name="Qin X."/>
            <person name="Deng J."/>
            <person name="Jiang H."/>
            <person name="Liu Y."/>
            <person name="Qu J."/>
            <person name="Song X.-Z."/>
            <person name="Zhang L."/>
            <person name="Thornton R."/>
            <person name="Coyle M."/>
            <person name="Francisco L."/>
            <person name="Jackson L."/>
            <person name="Javaid M."/>
            <person name="Korchina V."/>
            <person name="Kovar C."/>
            <person name="Mata R."/>
            <person name="Mathew T."/>
            <person name="Ngo R."/>
            <person name="Nguyen L."/>
            <person name="Nguyen N."/>
            <person name="Okwuonu G."/>
            <person name="Ongeri F."/>
            <person name="Pham C."/>
            <person name="Simmons D."/>
            <person name="Wilczek-Boney K."/>
            <person name="Hale W."/>
            <person name="Jakkamsetti A."/>
            <person name="Pham P."/>
            <person name="Ruth R."/>
            <person name="San Lucas F."/>
            <person name="Warren J."/>
            <person name="Zhang J."/>
            <person name="Zhao Z."/>
            <person name="Zhou C."/>
            <person name="Zhu D."/>
            <person name="Lee S."/>
            <person name="Bess C."/>
            <person name="Blankenburg K."/>
            <person name="Forbes L."/>
            <person name="Fu Q."/>
            <person name="Gubbala S."/>
            <person name="Hirani K."/>
            <person name="Jayaseelan J.C."/>
            <person name="Lara F."/>
            <person name="Munidasa M."/>
            <person name="Palculict T."/>
            <person name="Patil S."/>
            <person name="Pu L.-L."/>
            <person name="Saada N."/>
            <person name="Tang L."/>
            <person name="Weissenberger G."/>
            <person name="Zhu Y."/>
            <person name="Hemphill L."/>
            <person name="Shang Y."/>
            <person name="Youmans B."/>
            <person name="Ayvaz T."/>
            <person name="Ross M."/>
            <person name="Santibanez J."/>
            <person name="Aqrawi P."/>
            <person name="Gross S."/>
            <person name="Joshi V."/>
            <person name="Fowler G."/>
            <person name="Nazareth L."/>
            <person name="Reid J."/>
            <person name="Worley K."/>
            <person name="Petrosino J."/>
            <person name="Highlander S."/>
            <person name="Gibbs R."/>
        </authorList>
    </citation>
    <scope>NUCLEOTIDE SEQUENCE [LARGE SCALE GENOMIC DNA]</scope>
    <source>
        <strain evidence="2 3">DSM 2778</strain>
    </source>
</reference>
<evidence type="ECO:0000313" key="3">
    <source>
        <dbReference type="Proteomes" id="UP000004067"/>
    </source>
</evidence>
<feature type="domain" description="HicB-like antitoxin of toxin-antitoxin system" evidence="1">
    <location>
        <begin position="15"/>
        <end position="98"/>
    </location>
</feature>
<dbReference type="STRING" id="888060.HMPREF9081_0963"/>
<dbReference type="InterPro" id="IPR051404">
    <property type="entry name" value="TA_system_antitoxin"/>
</dbReference>
<protein>
    <submittedName>
        <fullName evidence="2">HicB family toxin-antitoxin system</fullName>
    </submittedName>
</protein>
<accession>F5RL78</accession>
<dbReference type="HOGENOM" id="CLU_114047_0_2_9"/>
<proteinExistence type="predicted"/>
<gene>
    <name evidence="2" type="ORF">HMPREF9081_0963</name>
</gene>
<dbReference type="AlphaFoldDB" id="F5RL78"/>
<dbReference type="PANTHER" id="PTHR34504">
    <property type="entry name" value="ANTITOXIN HICB"/>
    <property type="match status" value="1"/>
</dbReference>
<keyword evidence="3" id="KW-1185">Reference proteome</keyword>
<dbReference type="eggNOG" id="COG1598">
    <property type="taxonomic scope" value="Bacteria"/>
</dbReference>
<sequence>MFPDFYRYPAIFSYEKDGVHIVFPDLPGCVTFGSDEEEAVRMAREALTLHLYGMEQDEEEIPRPSSMKMLAEQEELQKNEMFILIEAFMPAFREKQSKRFVKKTLSVPYWMNVEAERIGLNFSQTLQNAILQKLELGKH</sequence>
<dbReference type="OrthoDB" id="5419659at2"/>